<feature type="transmembrane region" description="Helical" evidence="7">
    <location>
        <begin position="79"/>
        <end position="105"/>
    </location>
</feature>
<dbReference type="PROSITE" id="PS50850">
    <property type="entry name" value="MFS"/>
    <property type="match status" value="1"/>
</dbReference>
<feature type="transmembrane region" description="Helical" evidence="7">
    <location>
        <begin position="309"/>
        <end position="326"/>
    </location>
</feature>
<evidence type="ECO:0000256" key="3">
    <source>
        <dbReference type="ARBA" id="ARBA00022692"/>
    </source>
</evidence>
<keyword evidence="4 7" id="KW-1133">Transmembrane helix</keyword>
<feature type="transmembrane region" description="Helical" evidence="7">
    <location>
        <begin position="146"/>
        <end position="165"/>
    </location>
</feature>
<comment type="similarity">
    <text evidence="2">Belongs to the major facilitator superfamily. TCR/Tet family.</text>
</comment>
<dbReference type="Gene3D" id="1.20.1250.20">
    <property type="entry name" value="MFS general substrate transporter like domains"/>
    <property type="match status" value="1"/>
</dbReference>
<comment type="subcellular location">
    <subcellularLocation>
        <location evidence="1">Membrane</location>
        <topology evidence="1">Multi-pass membrane protein</topology>
    </subcellularLocation>
</comment>
<gene>
    <name evidence="9" type="ORF">L207DRAFT_581508</name>
</gene>
<dbReference type="GO" id="GO:0022857">
    <property type="term" value="F:transmembrane transporter activity"/>
    <property type="evidence" value="ECO:0007669"/>
    <property type="project" value="InterPro"/>
</dbReference>
<dbReference type="FunFam" id="1.20.1250.20:FF:000196">
    <property type="entry name" value="MFS toxin efflux pump (AflT)"/>
    <property type="match status" value="1"/>
</dbReference>
<keyword evidence="3 7" id="KW-0812">Transmembrane</keyword>
<reference evidence="9 10" key="1">
    <citation type="submission" date="2016-04" db="EMBL/GenBank/DDBJ databases">
        <title>A degradative enzymes factory behind the ericoid mycorrhizal symbiosis.</title>
        <authorList>
            <consortium name="DOE Joint Genome Institute"/>
            <person name="Martino E."/>
            <person name="Morin E."/>
            <person name="Grelet G."/>
            <person name="Kuo A."/>
            <person name="Kohler A."/>
            <person name="Daghino S."/>
            <person name="Barry K."/>
            <person name="Choi C."/>
            <person name="Cichocki N."/>
            <person name="Clum A."/>
            <person name="Copeland A."/>
            <person name="Hainaut M."/>
            <person name="Haridas S."/>
            <person name="Labutti K."/>
            <person name="Lindquist E."/>
            <person name="Lipzen A."/>
            <person name="Khouja H.-R."/>
            <person name="Murat C."/>
            <person name="Ohm R."/>
            <person name="Olson A."/>
            <person name="Spatafora J."/>
            <person name="Veneault-Fourrey C."/>
            <person name="Henrissat B."/>
            <person name="Grigoriev I."/>
            <person name="Martin F."/>
            <person name="Perotto S."/>
        </authorList>
    </citation>
    <scope>NUCLEOTIDE SEQUENCE [LARGE SCALE GENOMIC DNA]</scope>
    <source>
        <strain evidence="9 10">F</strain>
    </source>
</reference>
<dbReference type="CDD" id="cd17502">
    <property type="entry name" value="MFS_Azr1_MDR_like"/>
    <property type="match status" value="1"/>
</dbReference>
<evidence type="ECO:0000313" key="9">
    <source>
        <dbReference type="EMBL" id="PMD42860.1"/>
    </source>
</evidence>
<keyword evidence="5 7" id="KW-0472">Membrane</keyword>
<dbReference type="OrthoDB" id="10021397at2759"/>
<evidence type="ECO:0000256" key="4">
    <source>
        <dbReference type="ARBA" id="ARBA00022989"/>
    </source>
</evidence>
<dbReference type="Proteomes" id="UP000235786">
    <property type="component" value="Unassembled WGS sequence"/>
</dbReference>
<feature type="transmembrane region" description="Helical" evidence="7">
    <location>
        <begin position="440"/>
        <end position="461"/>
    </location>
</feature>
<evidence type="ECO:0000256" key="1">
    <source>
        <dbReference type="ARBA" id="ARBA00004141"/>
    </source>
</evidence>
<accession>A0A2J6RWG4</accession>
<name>A0A2J6RWG4_HYAVF</name>
<dbReference type="EMBL" id="KZ613943">
    <property type="protein sequence ID" value="PMD42860.1"/>
    <property type="molecule type" value="Genomic_DNA"/>
</dbReference>
<feature type="domain" description="Major facilitator superfamily (MFS) profile" evidence="8">
    <location>
        <begin position="82"/>
        <end position="571"/>
    </location>
</feature>
<evidence type="ECO:0000256" key="7">
    <source>
        <dbReference type="SAM" id="Phobius"/>
    </source>
</evidence>
<feature type="transmembrane region" description="Helical" evidence="7">
    <location>
        <begin position="383"/>
        <end position="404"/>
    </location>
</feature>
<evidence type="ECO:0000313" key="10">
    <source>
        <dbReference type="Proteomes" id="UP000235786"/>
    </source>
</evidence>
<sequence>MASTTSPSPARPQSSQQEIGDEQTKISIHSSEDANLEKQQSELAAPQLNKTAQEPDKVLELASDSFPVEEQQWVSGFKLFSIMTSVSLVAFLMLLDTAIIVTAIPQITNDFHSLPDVGWYGAAYQIASAVLQPLTGKFYSSFNSKWTFMAFFALFELGSLITAVANSSNMFIGGRAIAGMGTSGILNGAFTIIAGCVPMVKRPALIGMVTATAQFGLVIGPFLGGLLTQYTTWRWCFYINLPIGGLVAAMLAFVHVPDQLPKPPAMTVLRELPAKLDLLGFAIFAPAAIQLLLALQYGGITFPWNSAKIIGLFCGAGGTLILFLAWEYHKGDEAMIPFSMVRKKIVWASCATYGLLMCQLYCTSFYLPIYFQAVKGASPTLSGVYLLPSILAHVFTAVPCGIVVGKVGYYLPFSLAGSTLMAIAYGLLSTLAPGTSTGKWIGYQIIAGVGRGLGVQIPVIAVQNNLAPVQIPVAMALVMFSQAFVGALFLTFSATIYTNSLKTQIPKYAPSVNPQTIINAGATGFRKFIKGGELAGVLAAYSKSVDGVFYLTAGAAVACFVTGWFMGFKDIRKKNQVSKA</sequence>
<proteinExistence type="inferred from homology"/>
<feature type="transmembrane region" description="Helical" evidence="7">
    <location>
        <begin position="346"/>
        <end position="371"/>
    </location>
</feature>
<feature type="transmembrane region" description="Helical" evidence="7">
    <location>
        <begin position="409"/>
        <end position="428"/>
    </location>
</feature>
<feature type="compositionally biased region" description="Low complexity" evidence="6">
    <location>
        <begin position="1"/>
        <end position="17"/>
    </location>
</feature>
<feature type="compositionally biased region" description="Basic and acidic residues" evidence="6">
    <location>
        <begin position="30"/>
        <end position="40"/>
    </location>
</feature>
<feature type="region of interest" description="Disordered" evidence="6">
    <location>
        <begin position="1"/>
        <end position="41"/>
    </location>
</feature>
<dbReference type="AlphaFoldDB" id="A0A2J6RWG4"/>
<feature type="transmembrane region" description="Helical" evidence="7">
    <location>
        <begin position="548"/>
        <end position="568"/>
    </location>
</feature>
<feature type="transmembrane region" description="Helical" evidence="7">
    <location>
        <begin position="473"/>
        <end position="497"/>
    </location>
</feature>
<evidence type="ECO:0000256" key="6">
    <source>
        <dbReference type="SAM" id="MobiDB-lite"/>
    </source>
</evidence>
<feature type="transmembrane region" description="Helical" evidence="7">
    <location>
        <begin position="117"/>
        <end position="134"/>
    </location>
</feature>
<dbReference type="InterPro" id="IPR036259">
    <property type="entry name" value="MFS_trans_sf"/>
</dbReference>
<feature type="transmembrane region" description="Helical" evidence="7">
    <location>
        <begin position="177"/>
        <end position="197"/>
    </location>
</feature>
<keyword evidence="10" id="KW-1185">Reference proteome</keyword>
<feature type="transmembrane region" description="Helical" evidence="7">
    <location>
        <begin position="204"/>
        <end position="223"/>
    </location>
</feature>
<organism evidence="9 10">
    <name type="scientific">Hyaloscypha variabilis (strain UAMH 11265 / GT02V1 / F)</name>
    <name type="common">Meliniomyces variabilis</name>
    <dbReference type="NCBI Taxonomy" id="1149755"/>
    <lineage>
        <taxon>Eukaryota</taxon>
        <taxon>Fungi</taxon>
        <taxon>Dikarya</taxon>
        <taxon>Ascomycota</taxon>
        <taxon>Pezizomycotina</taxon>
        <taxon>Leotiomycetes</taxon>
        <taxon>Helotiales</taxon>
        <taxon>Hyaloscyphaceae</taxon>
        <taxon>Hyaloscypha</taxon>
        <taxon>Hyaloscypha variabilis</taxon>
    </lineage>
</organism>
<dbReference type="InterPro" id="IPR011701">
    <property type="entry name" value="MFS"/>
</dbReference>
<dbReference type="InterPro" id="IPR020846">
    <property type="entry name" value="MFS_dom"/>
</dbReference>
<dbReference type="SUPFAM" id="SSF103473">
    <property type="entry name" value="MFS general substrate transporter"/>
    <property type="match status" value="1"/>
</dbReference>
<protein>
    <submittedName>
        <fullName evidence="9">MFS multidrug transporter</fullName>
    </submittedName>
</protein>
<dbReference type="PANTHER" id="PTHR23501:SF193">
    <property type="entry name" value="MULTIDRUG TRANSPORTER, PUTATIVE (AFU_ORTHOLOGUE AFUA_8G00940)-RELATED"/>
    <property type="match status" value="1"/>
</dbReference>
<evidence type="ECO:0000256" key="2">
    <source>
        <dbReference type="ARBA" id="ARBA00007520"/>
    </source>
</evidence>
<dbReference type="PANTHER" id="PTHR23501">
    <property type="entry name" value="MAJOR FACILITATOR SUPERFAMILY"/>
    <property type="match status" value="1"/>
</dbReference>
<evidence type="ECO:0000256" key="5">
    <source>
        <dbReference type="ARBA" id="ARBA00023136"/>
    </source>
</evidence>
<evidence type="ECO:0000259" key="8">
    <source>
        <dbReference type="PROSITE" id="PS50850"/>
    </source>
</evidence>
<feature type="transmembrane region" description="Helical" evidence="7">
    <location>
        <begin position="235"/>
        <end position="256"/>
    </location>
</feature>
<dbReference type="Pfam" id="PF07690">
    <property type="entry name" value="MFS_1"/>
    <property type="match status" value="1"/>
</dbReference>
<dbReference type="GO" id="GO:0005886">
    <property type="term" value="C:plasma membrane"/>
    <property type="evidence" value="ECO:0007669"/>
    <property type="project" value="TreeGrafter"/>
</dbReference>
<dbReference type="Gene3D" id="1.20.1720.10">
    <property type="entry name" value="Multidrug resistance protein D"/>
    <property type="match status" value="1"/>
</dbReference>